<dbReference type="STRING" id="1346.BMF34_04035"/>
<sequence length="205" mass="23233">MRKFLQDLETEVSHYLELALSFILTVAMIFFAISLISDLAGFMSSRIDNNNLFELVLGRAMSLAVGVELIKMLSKPSPGTVIEVLLFAITRQLIVDHPNMTDFLLGIIAVAVLFAVRRYLFIQFDDASRMIIRASHKIKMVNIIAHVKIKAEKDDTLRSFMTRKLEEDEQTISVGSIVYLKNVALRVEKMHGESISRVEVIRGIY</sequence>
<dbReference type="EMBL" id="CP007586">
    <property type="protein sequence ID" value="AHY15624.1"/>
    <property type="molecule type" value="Genomic_DNA"/>
</dbReference>
<dbReference type="eggNOG" id="ENOG5033080">
    <property type="taxonomic scope" value="Bacteria"/>
</dbReference>
<dbReference type="Proteomes" id="UP000025245">
    <property type="component" value="Chromosome"/>
</dbReference>
<dbReference type="GeneID" id="35764945"/>
<name>A0A1J0MYH5_STRIN</name>
<keyword evidence="4" id="KW-1185">Reference proteome</keyword>
<proteinExistence type="predicted"/>
<feature type="transmembrane region" description="Helical" evidence="1">
    <location>
        <begin position="103"/>
        <end position="120"/>
    </location>
</feature>
<accession>A0A1J0MYH5</accession>
<protein>
    <submittedName>
        <fullName evidence="2">Membrane protein</fullName>
    </submittedName>
</protein>
<dbReference type="KEGG" id="siq:DQ08_03940"/>
<evidence type="ECO:0000256" key="1">
    <source>
        <dbReference type="SAM" id="Phobius"/>
    </source>
</evidence>
<keyword evidence="1" id="KW-1133">Transmembrane helix</keyword>
<evidence type="ECO:0000313" key="3">
    <source>
        <dbReference type="EMBL" id="RLU57420.1"/>
    </source>
</evidence>
<reference evidence="2 4" key="1">
    <citation type="journal article" date="2014" name="Genome Announc.">
        <title>Complete Genome Sequence of a Virulent Strain, Streptococcus iniae ISET0901, Isolated from Diseased Tilapia.</title>
        <authorList>
            <person name="Pridgeon J.W."/>
            <person name="Zhang D."/>
            <person name="Zhang L."/>
        </authorList>
    </citation>
    <scope>NUCLEOTIDE SEQUENCE [LARGE SCALE GENOMIC DNA]</scope>
    <source>
        <strain evidence="2 4">ISET0901</strain>
    </source>
</reference>
<keyword evidence="1" id="KW-0472">Membrane</keyword>
<dbReference type="KEGG" id="siz:SI82_04160"/>
<organism evidence="3 5">
    <name type="scientific">Streptococcus iniae</name>
    <name type="common">Streptococcus shiloi</name>
    <dbReference type="NCBI Taxonomy" id="1346"/>
    <lineage>
        <taxon>Bacteria</taxon>
        <taxon>Bacillati</taxon>
        <taxon>Bacillota</taxon>
        <taxon>Bacilli</taxon>
        <taxon>Lactobacillales</taxon>
        <taxon>Streptococcaceae</taxon>
        <taxon>Streptococcus</taxon>
    </lineage>
</organism>
<dbReference type="AlphaFoldDB" id="A0A1J0MYH5"/>
<evidence type="ECO:0000313" key="2">
    <source>
        <dbReference type="EMBL" id="AHY15624.1"/>
    </source>
</evidence>
<dbReference type="EMBL" id="QLQD01000041">
    <property type="protein sequence ID" value="RLU57420.1"/>
    <property type="molecule type" value="Genomic_DNA"/>
</dbReference>
<evidence type="ECO:0000313" key="4">
    <source>
        <dbReference type="Proteomes" id="UP000025245"/>
    </source>
</evidence>
<gene>
    <name evidence="3" type="ORF">DIY07_04340</name>
    <name evidence="2" type="ORF">DQ08_03940</name>
</gene>
<feature type="transmembrane region" description="Helical" evidence="1">
    <location>
        <begin position="20"/>
        <end position="40"/>
    </location>
</feature>
<evidence type="ECO:0000313" key="5">
    <source>
        <dbReference type="Proteomes" id="UP000269148"/>
    </source>
</evidence>
<reference evidence="3 5" key="2">
    <citation type="submission" date="2018-06" db="EMBL/GenBank/DDBJ databases">
        <title>Mutators as drivers of adaptation in pathogenic bacteria and a risk factor for host jumps and vaccine escape.</title>
        <authorList>
            <person name="Barnes A.C."/>
            <person name="Silayeva O."/>
        </authorList>
    </citation>
    <scope>NUCLEOTIDE SEQUENCE [LARGE SCALE GENOMIC DNA]</scope>
    <source>
        <strain evidence="3 5">QMA0445</strain>
    </source>
</reference>
<dbReference type="OrthoDB" id="362826at2"/>
<dbReference type="RefSeq" id="WP_003099297.1">
    <property type="nucleotide sequence ID" value="NZ_CP010783.1"/>
</dbReference>
<dbReference type="Proteomes" id="UP000269148">
    <property type="component" value="Unassembled WGS sequence"/>
</dbReference>
<dbReference type="KEGG" id="sio:DW64_03930"/>
<keyword evidence="1" id="KW-0812">Transmembrane</keyword>